<dbReference type="Pfam" id="PF00069">
    <property type="entry name" value="Pkinase"/>
    <property type="match status" value="1"/>
</dbReference>
<evidence type="ECO:0000256" key="6">
    <source>
        <dbReference type="SAM" id="MobiDB-lite"/>
    </source>
</evidence>
<name>A0A7S3LIJ4_9STRA</name>
<dbReference type="FunFam" id="1.10.510.10:FF:000571">
    <property type="entry name" value="Maternal embryonic leucine zipper kinase"/>
    <property type="match status" value="1"/>
</dbReference>
<proteinExistence type="inferred from homology"/>
<evidence type="ECO:0000256" key="4">
    <source>
        <dbReference type="PROSITE-ProRule" id="PRU10141"/>
    </source>
</evidence>
<dbReference type="InterPro" id="IPR008271">
    <property type="entry name" value="Ser/Thr_kinase_AS"/>
</dbReference>
<evidence type="ECO:0000256" key="5">
    <source>
        <dbReference type="SAM" id="Coils"/>
    </source>
</evidence>
<feature type="binding site" evidence="4">
    <location>
        <position position="98"/>
    </location>
    <ligand>
        <name>ATP</name>
        <dbReference type="ChEBI" id="CHEBI:30616"/>
    </ligand>
</feature>
<feature type="compositionally biased region" description="Basic and acidic residues" evidence="6">
    <location>
        <begin position="7"/>
        <end position="17"/>
    </location>
</feature>
<feature type="domain" description="EF-hand" evidence="8">
    <location>
        <begin position="495"/>
        <end position="530"/>
    </location>
</feature>
<sequence>MTESEESGVKYEGDESFRTLPSLDSRERDPGSMTSTVLAAIGTTGDEYTDKLLERLNPEGKGGEIEDYYDMQEKLGEGAFATVYRGISKESGAEVAIKIVDLIEKEENGGVGPDGARKPTLIGSSEALKKRKEAERKKKLRRKVRILENEITIMKRIARMPPKRRKALVRITDTLANSRRICFTMELLTGGELFDRVLMKQNYTERDAAHLMRRMMKGVRSLHRAGIIHRDLKPENLVFETQYDDSRVKITDFGLATVVGHPDIFRKIVVGSPGYIAPEIINDKIYTTACDVWSMGCILFILLVGGPPFGGSSNQELFENIKSGQYKYPSDCTVSDEAKDLISKMLCLNHDERITAQGVLQHSWLVKKAQYADLHNAAQKLRAFNTRRKLKAVAYAMVWGGKSMYAERLRQLLLSTSKEEGFSGDELVTLRDRLFEKGGDERKVDQASFIEVYESMGWNDLPLIDMFAVFEDDNSGTADVPKICIGMSTTGKEWNGTAALRYCFETYDREGTGSIDKEDVLKILKAVMGEDRFAKIAPGFKNMFDGYFFKSKKVSYNDFVAKFIKYGDFNWREKIAQPVQQLIKRATMIGRNRLSSALTLASVKSITSRLSHDDDMLQMSAAAAAVAREDEEAVDDDDSDDESDDENLDDSSKKKKPGKGNGFFAKTLTVGRRRKKPSSIEKFAKTGGRKGSKQRSNSAATTKTQVESKDMAEAKEAMRTFTRRQPKPPSGPKPTRRSDASGFSLENFDVDEEM</sequence>
<evidence type="ECO:0000259" key="7">
    <source>
        <dbReference type="PROSITE" id="PS50011"/>
    </source>
</evidence>
<dbReference type="Gene3D" id="1.10.238.10">
    <property type="entry name" value="EF-hand"/>
    <property type="match status" value="1"/>
</dbReference>
<keyword evidence="1 4" id="KW-0547">Nucleotide-binding</keyword>
<dbReference type="CDD" id="cd05117">
    <property type="entry name" value="STKc_CAMK"/>
    <property type="match status" value="1"/>
</dbReference>
<dbReference type="InterPro" id="IPR011992">
    <property type="entry name" value="EF-hand-dom_pair"/>
</dbReference>
<keyword evidence="5" id="KW-0175">Coiled coil</keyword>
<evidence type="ECO:0000256" key="2">
    <source>
        <dbReference type="ARBA" id="ARBA00022840"/>
    </source>
</evidence>
<dbReference type="EMBL" id="HBIN01002718">
    <property type="protein sequence ID" value="CAE0431484.1"/>
    <property type="molecule type" value="Transcribed_RNA"/>
</dbReference>
<keyword evidence="2 4" id="KW-0067">ATP-binding</keyword>
<dbReference type="SUPFAM" id="SSF56112">
    <property type="entry name" value="Protein kinase-like (PK-like)"/>
    <property type="match status" value="1"/>
</dbReference>
<feature type="region of interest" description="Disordered" evidence="6">
    <location>
        <begin position="1"/>
        <end position="33"/>
    </location>
</feature>
<dbReference type="SMART" id="SM00220">
    <property type="entry name" value="S_TKc"/>
    <property type="match status" value="1"/>
</dbReference>
<gene>
    <name evidence="9" type="ORF">ASTO00021_LOCUS1821</name>
</gene>
<dbReference type="AlphaFoldDB" id="A0A7S3LIJ4"/>
<dbReference type="PROSITE" id="PS00107">
    <property type="entry name" value="PROTEIN_KINASE_ATP"/>
    <property type="match status" value="1"/>
</dbReference>
<reference evidence="9" key="1">
    <citation type="submission" date="2021-01" db="EMBL/GenBank/DDBJ databases">
        <authorList>
            <person name="Corre E."/>
            <person name="Pelletier E."/>
            <person name="Niang G."/>
            <person name="Scheremetjew M."/>
            <person name="Finn R."/>
            <person name="Kale V."/>
            <person name="Holt S."/>
            <person name="Cochrane G."/>
            <person name="Meng A."/>
            <person name="Brown T."/>
            <person name="Cohen L."/>
        </authorList>
    </citation>
    <scope>NUCLEOTIDE SEQUENCE</scope>
    <source>
        <strain evidence="9">GSBS06</strain>
    </source>
</reference>
<dbReference type="PROSITE" id="PS00108">
    <property type="entry name" value="PROTEIN_KINASE_ST"/>
    <property type="match status" value="1"/>
</dbReference>
<dbReference type="GO" id="GO:0004672">
    <property type="term" value="F:protein kinase activity"/>
    <property type="evidence" value="ECO:0007669"/>
    <property type="project" value="InterPro"/>
</dbReference>
<evidence type="ECO:0000256" key="1">
    <source>
        <dbReference type="ARBA" id="ARBA00022741"/>
    </source>
</evidence>
<feature type="region of interest" description="Disordered" evidence="6">
    <location>
        <begin position="627"/>
        <end position="754"/>
    </location>
</feature>
<accession>A0A7S3LIJ4</accession>
<dbReference type="InterPro" id="IPR002048">
    <property type="entry name" value="EF_hand_dom"/>
</dbReference>
<dbReference type="PROSITE" id="PS50011">
    <property type="entry name" value="PROTEIN_KINASE_DOM"/>
    <property type="match status" value="1"/>
</dbReference>
<dbReference type="PANTHER" id="PTHR24347">
    <property type="entry name" value="SERINE/THREONINE-PROTEIN KINASE"/>
    <property type="match status" value="1"/>
</dbReference>
<feature type="compositionally biased region" description="Polar residues" evidence="6">
    <location>
        <begin position="694"/>
        <end position="705"/>
    </location>
</feature>
<dbReference type="Gene3D" id="3.30.200.20">
    <property type="entry name" value="Phosphorylase Kinase, domain 1"/>
    <property type="match status" value="2"/>
</dbReference>
<dbReference type="SUPFAM" id="SSF47473">
    <property type="entry name" value="EF-hand"/>
    <property type="match status" value="1"/>
</dbReference>
<feature type="coiled-coil region" evidence="5">
    <location>
        <begin position="130"/>
        <end position="157"/>
    </location>
</feature>
<organism evidence="9">
    <name type="scientific">Aplanochytrium stocchinoi</name>
    <dbReference type="NCBI Taxonomy" id="215587"/>
    <lineage>
        <taxon>Eukaryota</taxon>
        <taxon>Sar</taxon>
        <taxon>Stramenopiles</taxon>
        <taxon>Bigyra</taxon>
        <taxon>Labyrinthulomycetes</taxon>
        <taxon>Thraustochytrida</taxon>
        <taxon>Thraustochytriidae</taxon>
        <taxon>Aplanochytrium</taxon>
    </lineage>
</organism>
<feature type="compositionally biased region" description="Acidic residues" evidence="6">
    <location>
        <begin position="629"/>
        <end position="649"/>
    </location>
</feature>
<dbReference type="GO" id="GO:0005524">
    <property type="term" value="F:ATP binding"/>
    <property type="evidence" value="ECO:0007669"/>
    <property type="project" value="UniProtKB-UniRule"/>
</dbReference>
<dbReference type="Gene3D" id="1.10.510.10">
    <property type="entry name" value="Transferase(Phosphotransferase) domain 1"/>
    <property type="match status" value="1"/>
</dbReference>
<protein>
    <recommendedName>
        <fullName evidence="10">Calmodulin</fullName>
    </recommendedName>
</protein>
<dbReference type="InterPro" id="IPR011009">
    <property type="entry name" value="Kinase-like_dom_sf"/>
</dbReference>
<dbReference type="InterPro" id="IPR017441">
    <property type="entry name" value="Protein_kinase_ATP_BS"/>
</dbReference>
<dbReference type="GO" id="GO:0005509">
    <property type="term" value="F:calcium ion binding"/>
    <property type="evidence" value="ECO:0007669"/>
    <property type="project" value="InterPro"/>
</dbReference>
<dbReference type="PROSITE" id="PS50222">
    <property type="entry name" value="EF_HAND_2"/>
    <property type="match status" value="1"/>
</dbReference>
<evidence type="ECO:0008006" key="10">
    <source>
        <dbReference type="Google" id="ProtNLM"/>
    </source>
</evidence>
<feature type="compositionally biased region" description="Basic and acidic residues" evidence="6">
    <location>
        <begin position="706"/>
        <end position="718"/>
    </location>
</feature>
<feature type="domain" description="Protein kinase" evidence="7">
    <location>
        <begin position="69"/>
        <end position="365"/>
    </location>
</feature>
<dbReference type="InterPro" id="IPR000719">
    <property type="entry name" value="Prot_kinase_dom"/>
</dbReference>
<evidence type="ECO:0000259" key="8">
    <source>
        <dbReference type="PROSITE" id="PS50222"/>
    </source>
</evidence>
<evidence type="ECO:0000313" key="9">
    <source>
        <dbReference type="EMBL" id="CAE0431484.1"/>
    </source>
</evidence>
<comment type="similarity">
    <text evidence="3">Belongs to the protein kinase superfamily. Ser/Thr protein kinase family. CDPK subfamily.</text>
</comment>
<evidence type="ECO:0000256" key="3">
    <source>
        <dbReference type="ARBA" id="ARBA00024334"/>
    </source>
</evidence>